<keyword evidence="8" id="KW-0547">Nucleotide-binding</keyword>
<keyword evidence="13" id="KW-1133">Transmembrane helix</keyword>
<evidence type="ECO:0000256" key="13">
    <source>
        <dbReference type="SAM" id="Phobius"/>
    </source>
</evidence>
<dbReference type="Gene3D" id="3.30.565.10">
    <property type="entry name" value="Histidine kinase-like ATPase, C-terminal domain"/>
    <property type="match status" value="1"/>
</dbReference>
<evidence type="ECO:0000256" key="12">
    <source>
        <dbReference type="ARBA" id="ARBA00023136"/>
    </source>
</evidence>
<evidence type="ECO:0000256" key="7">
    <source>
        <dbReference type="ARBA" id="ARBA00022679"/>
    </source>
</evidence>
<dbReference type="Pfam" id="PF02518">
    <property type="entry name" value="HATPase_c"/>
    <property type="match status" value="1"/>
</dbReference>
<dbReference type="PRINTS" id="PR00344">
    <property type="entry name" value="BCTRLSENSOR"/>
</dbReference>
<dbReference type="InterPro" id="IPR050351">
    <property type="entry name" value="BphY/WalK/GraS-like"/>
</dbReference>
<name>A0A9D1I2S2_9FIRM</name>
<dbReference type="GO" id="GO:0016036">
    <property type="term" value="P:cellular response to phosphate starvation"/>
    <property type="evidence" value="ECO:0007669"/>
    <property type="project" value="TreeGrafter"/>
</dbReference>
<dbReference type="EMBL" id="DVMP01000095">
    <property type="protein sequence ID" value="HIU25885.1"/>
    <property type="molecule type" value="Genomic_DNA"/>
</dbReference>
<keyword evidence="11" id="KW-0902">Two-component regulatory system</keyword>
<evidence type="ECO:0000256" key="3">
    <source>
        <dbReference type="ARBA" id="ARBA00004314"/>
    </source>
</evidence>
<evidence type="ECO:0000256" key="5">
    <source>
        <dbReference type="ARBA" id="ARBA00022475"/>
    </source>
</evidence>
<evidence type="ECO:0000256" key="2">
    <source>
        <dbReference type="ARBA" id="ARBA00004236"/>
    </source>
</evidence>
<dbReference type="InterPro" id="IPR035965">
    <property type="entry name" value="PAS-like_dom_sf"/>
</dbReference>
<dbReference type="Gene3D" id="1.10.287.130">
    <property type="match status" value="1"/>
</dbReference>
<proteinExistence type="predicted"/>
<protein>
    <recommendedName>
        <fullName evidence="4">histidine kinase</fullName>
        <ecNumber evidence="4">2.7.13.3</ecNumber>
    </recommendedName>
</protein>
<reference evidence="16" key="2">
    <citation type="journal article" date="2021" name="PeerJ">
        <title>Extensive microbial diversity within the chicken gut microbiome revealed by metagenomics and culture.</title>
        <authorList>
            <person name="Gilroy R."/>
            <person name="Ravi A."/>
            <person name="Getino M."/>
            <person name="Pursley I."/>
            <person name="Horton D.L."/>
            <person name="Alikhan N.F."/>
            <person name="Baker D."/>
            <person name="Gharbi K."/>
            <person name="Hall N."/>
            <person name="Watson M."/>
            <person name="Adriaenssens E.M."/>
            <person name="Foster-Nyarko E."/>
            <person name="Jarju S."/>
            <person name="Secka A."/>
            <person name="Antonio M."/>
            <person name="Oren A."/>
            <person name="Chaudhuri R.R."/>
            <person name="La Ragione R."/>
            <person name="Hildebrand F."/>
            <person name="Pallen M.J."/>
        </authorList>
    </citation>
    <scope>NUCLEOTIDE SEQUENCE</scope>
    <source>
        <strain evidence="16">ChiHcec3-6078</strain>
    </source>
</reference>
<keyword evidence="5" id="KW-1003">Cell membrane</keyword>
<feature type="domain" description="Histidine kinase" evidence="14">
    <location>
        <begin position="337"/>
        <end position="552"/>
    </location>
</feature>
<accession>A0A9D1I2S2</accession>
<dbReference type="GO" id="GO:0005524">
    <property type="term" value="F:ATP binding"/>
    <property type="evidence" value="ECO:0007669"/>
    <property type="project" value="UniProtKB-KW"/>
</dbReference>
<dbReference type="FunFam" id="1.10.287.130:FF:000001">
    <property type="entry name" value="Two-component sensor histidine kinase"/>
    <property type="match status" value="1"/>
</dbReference>
<dbReference type="SMART" id="SM00387">
    <property type="entry name" value="HATPase_c"/>
    <property type="match status" value="1"/>
</dbReference>
<dbReference type="SUPFAM" id="SSF47384">
    <property type="entry name" value="Homodimeric domain of signal transducing histidine kinase"/>
    <property type="match status" value="1"/>
</dbReference>
<evidence type="ECO:0000256" key="1">
    <source>
        <dbReference type="ARBA" id="ARBA00000085"/>
    </source>
</evidence>
<sequence>MTRKIFKSITSVSAAVLLICVLCISYVLYGYFGDIIENELRTEARLVAAGMETGDSYLENVRETRNRITVIDEDGTVLFDNKAEASSMDNHGDREEVREAFERGEGSSARYSDTFATKTIYYAVETDQGDVVRVAQDQSMAMLLLEGIIRPFVVILIAVIILSLIFSRIISRRIVAPINEMDLSDKEAVEPYPELAPLMTKIHQQNRHIDAQMVEMERRQREFKTITENMSEGFLLVDSNMEILSYNSAALKLLGSEDVEDPHTAFELNRSKGFRKAVEEALKGRHSQEPLETENNYYNIIANPALENDKVVGAVIIIVDVTEKEQRDKLRREFTSNVSHELKTPLTTIYGVSDMMAEGIVKQGDVKAFGKNIKDESGRMISLIDDIIKLSMLDEDSVQEEEAARINMFAVADEVIKRLQTTADSRKVKLNLKGEDTYVKGVPSLCDEIIYNLCENAIKYNKEEGRVTISVMKEADEAVITVEDTGIGIPAEYRDRVFERFFRVDKSHSSNVSGTGLGLSIVKHAVLHMGGKLELESTEGAGTKITVRLPAE</sequence>
<evidence type="ECO:0000256" key="6">
    <source>
        <dbReference type="ARBA" id="ARBA00022553"/>
    </source>
</evidence>
<dbReference type="PROSITE" id="PS50112">
    <property type="entry name" value="PAS"/>
    <property type="match status" value="1"/>
</dbReference>
<dbReference type="PANTHER" id="PTHR45453">
    <property type="entry name" value="PHOSPHATE REGULON SENSOR PROTEIN PHOR"/>
    <property type="match status" value="1"/>
</dbReference>
<dbReference type="InterPro" id="IPR005467">
    <property type="entry name" value="His_kinase_dom"/>
</dbReference>
<dbReference type="InterPro" id="IPR004358">
    <property type="entry name" value="Sig_transdc_His_kin-like_C"/>
</dbReference>
<gene>
    <name evidence="16" type="ORF">IAC50_05260</name>
</gene>
<keyword evidence="6" id="KW-0597">Phosphoprotein</keyword>
<comment type="catalytic activity">
    <reaction evidence="1">
        <text>ATP + protein L-histidine = ADP + protein N-phospho-L-histidine.</text>
        <dbReference type="EC" id="2.7.13.3"/>
    </reaction>
</comment>
<organism evidence="16 17">
    <name type="scientific">Candidatus Allocopromorpha excrementigallinarum</name>
    <dbReference type="NCBI Taxonomy" id="2840742"/>
    <lineage>
        <taxon>Bacteria</taxon>
        <taxon>Bacillati</taxon>
        <taxon>Bacillota</taxon>
        <taxon>Clostridia</taxon>
        <taxon>Eubacteriales</taxon>
        <taxon>Eubacteriaceae</taxon>
        <taxon>Eubacteriaceae incertae sedis</taxon>
        <taxon>Candidatus Allocopromorpha</taxon>
    </lineage>
</organism>
<evidence type="ECO:0000256" key="10">
    <source>
        <dbReference type="ARBA" id="ARBA00022840"/>
    </source>
</evidence>
<comment type="subcellular location">
    <subcellularLocation>
        <location evidence="2">Cell membrane</location>
    </subcellularLocation>
    <subcellularLocation>
        <location evidence="3">Membrane raft</location>
        <topology evidence="3">Multi-pass membrane protein</topology>
    </subcellularLocation>
</comment>
<dbReference type="AlphaFoldDB" id="A0A9D1I2S2"/>
<feature type="transmembrane region" description="Helical" evidence="13">
    <location>
        <begin position="148"/>
        <end position="166"/>
    </location>
</feature>
<dbReference type="Pfam" id="PF00512">
    <property type="entry name" value="HisKA"/>
    <property type="match status" value="1"/>
</dbReference>
<evidence type="ECO:0000256" key="9">
    <source>
        <dbReference type="ARBA" id="ARBA00022777"/>
    </source>
</evidence>
<dbReference type="CDD" id="cd00082">
    <property type="entry name" value="HisKA"/>
    <property type="match status" value="1"/>
</dbReference>
<comment type="caution">
    <text evidence="16">The sequence shown here is derived from an EMBL/GenBank/DDBJ whole genome shotgun (WGS) entry which is preliminary data.</text>
</comment>
<dbReference type="InterPro" id="IPR003661">
    <property type="entry name" value="HisK_dim/P_dom"/>
</dbReference>
<dbReference type="SUPFAM" id="SSF55785">
    <property type="entry name" value="PYP-like sensor domain (PAS domain)"/>
    <property type="match status" value="1"/>
</dbReference>
<dbReference type="GO" id="GO:0004721">
    <property type="term" value="F:phosphoprotein phosphatase activity"/>
    <property type="evidence" value="ECO:0007669"/>
    <property type="project" value="TreeGrafter"/>
</dbReference>
<dbReference type="FunFam" id="3.30.565.10:FF:000023">
    <property type="entry name" value="PAS domain-containing sensor histidine kinase"/>
    <property type="match status" value="1"/>
</dbReference>
<dbReference type="Proteomes" id="UP000824090">
    <property type="component" value="Unassembled WGS sequence"/>
</dbReference>
<evidence type="ECO:0000256" key="11">
    <source>
        <dbReference type="ARBA" id="ARBA00023012"/>
    </source>
</evidence>
<keyword evidence="7" id="KW-0808">Transferase</keyword>
<keyword evidence="10 16" id="KW-0067">ATP-binding</keyword>
<dbReference type="InterPro" id="IPR003594">
    <property type="entry name" value="HATPase_dom"/>
</dbReference>
<keyword evidence="12 13" id="KW-0472">Membrane</keyword>
<dbReference type="GO" id="GO:0005886">
    <property type="term" value="C:plasma membrane"/>
    <property type="evidence" value="ECO:0007669"/>
    <property type="project" value="UniProtKB-SubCell"/>
</dbReference>
<evidence type="ECO:0000313" key="16">
    <source>
        <dbReference type="EMBL" id="HIU25885.1"/>
    </source>
</evidence>
<feature type="transmembrane region" description="Helical" evidence="13">
    <location>
        <begin position="12"/>
        <end position="32"/>
    </location>
</feature>
<evidence type="ECO:0000313" key="17">
    <source>
        <dbReference type="Proteomes" id="UP000824090"/>
    </source>
</evidence>
<dbReference type="GO" id="GO:0000155">
    <property type="term" value="F:phosphorelay sensor kinase activity"/>
    <property type="evidence" value="ECO:0007669"/>
    <property type="project" value="InterPro"/>
</dbReference>
<keyword evidence="9" id="KW-0418">Kinase</keyword>
<dbReference type="CDD" id="cd00075">
    <property type="entry name" value="HATPase"/>
    <property type="match status" value="1"/>
</dbReference>
<dbReference type="InterPro" id="IPR000014">
    <property type="entry name" value="PAS"/>
</dbReference>
<dbReference type="PANTHER" id="PTHR45453:SF1">
    <property type="entry name" value="PHOSPHATE REGULON SENSOR PROTEIN PHOR"/>
    <property type="match status" value="1"/>
</dbReference>
<dbReference type="Pfam" id="PF13188">
    <property type="entry name" value="PAS_8"/>
    <property type="match status" value="1"/>
</dbReference>
<keyword evidence="13" id="KW-0812">Transmembrane</keyword>
<dbReference type="EC" id="2.7.13.3" evidence="4"/>
<dbReference type="Gene3D" id="3.30.450.20">
    <property type="entry name" value="PAS domain"/>
    <property type="match status" value="1"/>
</dbReference>
<dbReference type="GO" id="GO:0045121">
    <property type="term" value="C:membrane raft"/>
    <property type="evidence" value="ECO:0007669"/>
    <property type="project" value="UniProtKB-SubCell"/>
</dbReference>
<evidence type="ECO:0000256" key="4">
    <source>
        <dbReference type="ARBA" id="ARBA00012438"/>
    </source>
</evidence>
<evidence type="ECO:0000259" key="14">
    <source>
        <dbReference type="PROSITE" id="PS50109"/>
    </source>
</evidence>
<evidence type="ECO:0000259" key="15">
    <source>
        <dbReference type="PROSITE" id="PS50112"/>
    </source>
</evidence>
<feature type="domain" description="PAS" evidence="15">
    <location>
        <begin position="219"/>
        <end position="255"/>
    </location>
</feature>
<dbReference type="InterPro" id="IPR036890">
    <property type="entry name" value="HATPase_C_sf"/>
</dbReference>
<evidence type="ECO:0000256" key="8">
    <source>
        <dbReference type="ARBA" id="ARBA00022741"/>
    </source>
</evidence>
<reference evidence="16" key="1">
    <citation type="submission" date="2020-10" db="EMBL/GenBank/DDBJ databases">
        <authorList>
            <person name="Gilroy R."/>
        </authorList>
    </citation>
    <scope>NUCLEOTIDE SEQUENCE</scope>
    <source>
        <strain evidence="16">ChiHcec3-6078</strain>
    </source>
</reference>
<dbReference type="SMART" id="SM00388">
    <property type="entry name" value="HisKA"/>
    <property type="match status" value="1"/>
</dbReference>
<dbReference type="SUPFAM" id="SSF55874">
    <property type="entry name" value="ATPase domain of HSP90 chaperone/DNA topoisomerase II/histidine kinase"/>
    <property type="match status" value="1"/>
</dbReference>
<dbReference type="InterPro" id="IPR036097">
    <property type="entry name" value="HisK_dim/P_sf"/>
</dbReference>
<dbReference type="PROSITE" id="PS50109">
    <property type="entry name" value="HIS_KIN"/>
    <property type="match status" value="1"/>
</dbReference>